<dbReference type="Gene3D" id="2.140.10.30">
    <property type="entry name" value="Dipeptidylpeptidase IV, N-terminal domain"/>
    <property type="match status" value="1"/>
</dbReference>
<dbReference type="Pfam" id="PF00326">
    <property type="entry name" value="Peptidase_S9"/>
    <property type="match status" value="1"/>
</dbReference>
<dbReference type="Pfam" id="PF00930">
    <property type="entry name" value="DPPIV_N"/>
    <property type="match status" value="1"/>
</dbReference>
<dbReference type="GO" id="GO:0006508">
    <property type="term" value="P:proteolysis"/>
    <property type="evidence" value="ECO:0007669"/>
    <property type="project" value="InterPro"/>
</dbReference>
<protein>
    <submittedName>
        <fullName evidence="3">Prolyl tripeptidyl peptidase</fullName>
        <ecNumber evidence="3">3.4.14.12</ecNumber>
    </submittedName>
</protein>
<dbReference type="KEGG" id="pcre:NCTC12858_01201"/>
<dbReference type="InterPro" id="IPR029058">
    <property type="entry name" value="AB_hydrolase_fold"/>
</dbReference>
<dbReference type="Proteomes" id="UP000249300">
    <property type="component" value="Chromosome 1"/>
</dbReference>
<sequence>MKHFAPFSLLLISIMTSGTRFSVEGQNTNYSTKEMKLHSLEQLIPGGKEFKASSPQYLPGLGWCGNKITSTNESGYILYEPTYQGKGIESLPRQSVPNAEVQTRMGLSQEKGSAIYPSVIQTVNGDRLLYSYPTGLFVYNPDTKNVEATFSTKAGSDLLDISPKGDAAVVVKDHNLYLLLNGDKQAPLAITHDGYEALTYGEAVHQFEFGIEKGTFWSPDGSKLAFYRMDRSMVTPYPLVDIKKRKAEQIPVRYPMAGMASHHVTVGVFDLKTGTTTYLNTGGDPEHYLTNLSWSPDNKILYIAEVNRDQTRCDLNAYELVQGERIATLFTETDDTYTEPLHPMYFVPGHPDLFVWQSRRDGYKHLYLYNTQGKLLRQLTRGEWEVLDFKGIDPKGEKLYYESNQLSPIDRQLYSVSLSGGTPDSLTPEPGIHHTRISSDYYHFIDIFQSPTVARLTRLCSTKGKKQQILQESINPDAGYQMPEIELGTITAADNQTQLHYRLVKPMNMQPGKKYPVIVYVYGGPHTQLVTRSWRSSAGGWDIYMAQLGYAVFTVDSRGSANRGKAFEQVIHRNLGTNEMADQMEGVKFLKSLPWVDADRLGVHGWSYGGFMTTNLMLTHPEVFKVGVAGGPVMDWSKYEIMYGERYMDSPEQNPDGYERTNLCKRADQLKGRLLLIHGDVDNVVLWQHGLLFVQACVDAGTYPDYMVYPGHKHNVIGPDRVHLYTTITRYFTTHL</sequence>
<reference evidence="3 4" key="1">
    <citation type="submission" date="2018-06" db="EMBL/GenBank/DDBJ databases">
        <authorList>
            <consortium name="Pathogen Informatics"/>
            <person name="Doyle S."/>
        </authorList>
    </citation>
    <scope>NUCLEOTIDE SEQUENCE [LARGE SCALE GENOMIC DNA]</scope>
    <source>
        <strain evidence="3 4">NCTC12858</strain>
    </source>
</reference>
<dbReference type="InterPro" id="IPR002469">
    <property type="entry name" value="Peptidase_S9B_N"/>
</dbReference>
<dbReference type="SUPFAM" id="SSF82171">
    <property type="entry name" value="DPP6 N-terminal domain-like"/>
    <property type="match status" value="1"/>
</dbReference>
<dbReference type="Gene3D" id="3.40.50.1820">
    <property type="entry name" value="alpha/beta hydrolase"/>
    <property type="match status" value="1"/>
</dbReference>
<dbReference type="InterPro" id="IPR001375">
    <property type="entry name" value="Peptidase_S9_cat"/>
</dbReference>
<feature type="domain" description="Dipeptidylpeptidase IV N-terminal" evidence="2">
    <location>
        <begin position="130"/>
        <end position="453"/>
    </location>
</feature>
<keyword evidence="3" id="KW-0378">Hydrolase</keyword>
<evidence type="ECO:0000259" key="2">
    <source>
        <dbReference type="Pfam" id="PF00930"/>
    </source>
</evidence>
<evidence type="ECO:0000313" key="4">
    <source>
        <dbReference type="Proteomes" id="UP000249300"/>
    </source>
</evidence>
<name>A0A2X4PHE3_9PORP</name>
<dbReference type="RefSeq" id="WP_023939370.1">
    <property type="nucleotide sequence ID" value="NZ_LS483447.1"/>
</dbReference>
<evidence type="ECO:0000313" key="3">
    <source>
        <dbReference type="EMBL" id="SQH73346.1"/>
    </source>
</evidence>
<feature type="domain" description="Peptidase S9 prolyl oligopeptidase catalytic" evidence="1">
    <location>
        <begin position="544"/>
        <end position="736"/>
    </location>
</feature>
<dbReference type="InterPro" id="IPR050278">
    <property type="entry name" value="Serine_Prot_S9B/DPPIV"/>
</dbReference>
<dbReference type="EC" id="3.4.14.12" evidence="3"/>
<keyword evidence="4" id="KW-1185">Reference proteome</keyword>
<dbReference type="AlphaFoldDB" id="A0A2X4PHE3"/>
<dbReference type="GO" id="GO:0008239">
    <property type="term" value="F:dipeptidyl-peptidase activity"/>
    <property type="evidence" value="ECO:0007669"/>
    <property type="project" value="TreeGrafter"/>
</dbReference>
<dbReference type="GO" id="GO:0008236">
    <property type="term" value="F:serine-type peptidase activity"/>
    <property type="evidence" value="ECO:0007669"/>
    <property type="project" value="InterPro"/>
</dbReference>
<proteinExistence type="predicted"/>
<dbReference type="PANTHER" id="PTHR11731:SF193">
    <property type="entry name" value="DIPEPTIDYL PEPTIDASE 9"/>
    <property type="match status" value="1"/>
</dbReference>
<evidence type="ECO:0000259" key="1">
    <source>
        <dbReference type="Pfam" id="PF00326"/>
    </source>
</evidence>
<dbReference type="EMBL" id="LS483447">
    <property type="protein sequence ID" value="SQH73346.1"/>
    <property type="molecule type" value="Genomic_DNA"/>
</dbReference>
<gene>
    <name evidence="3" type="primary">ptpA_2</name>
    <name evidence="3" type="ORF">NCTC12858_01201</name>
</gene>
<dbReference type="SUPFAM" id="SSF53474">
    <property type="entry name" value="alpha/beta-Hydrolases"/>
    <property type="match status" value="1"/>
</dbReference>
<accession>A0A2X4PHE3</accession>
<dbReference type="PANTHER" id="PTHR11731">
    <property type="entry name" value="PROTEASE FAMILY S9B,C DIPEPTIDYL-PEPTIDASE IV-RELATED"/>
    <property type="match status" value="1"/>
</dbReference>
<organism evidence="3 4">
    <name type="scientific">Porphyromonas crevioricanis</name>
    <dbReference type="NCBI Taxonomy" id="393921"/>
    <lineage>
        <taxon>Bacteria</taxon>
        <taxon>Pseudomonadati</taxon>
        <taxon>Bacteroidota</taxon>
        <taxon>Bacteroidia</taxon>
        <taxon>Bacteroidales</taxon>
        <taxon>Porphyromonadaceae</taxon>
        <taxon>Porphyromonas</taxon>
    </lineage>
</organism>